<sequence>MSDDIVIRVEGLSKLYMLGQTLQPYGTLRHAIQNVATAPLRWIKAARKVQAGPDSAEFWALKDVSFTVNRGDVVGILGRNGAGKSTLLKILSRITEPTTGRVGVKGRVASLLEVGTGFHPELTGRENIYLNGAILGMTRAEIRRKFDEIVDFAGIEKFLDTPVKRYSSGMYVRLAFAVAAHLEPEILIVDEVLAVGDSEFQKKCIGKMKEVTANGRTVLFVSHNLPAVAALCRKGILLKEGRLVLTDTAENTIARYKKEGMSAEDTGIAVAMNARSGTGTHRLEYVTPTAEEFAARTPLVFRAGIRQFRDDAKFHYSLHFRNEADDEIFAINSEYLDGGGIAPGNREVEVVIDSPWLPPGDYRVEAFLHSAGIIDHWPDACRFHVGSDVATLGYSLASAKNAGKVLASFRLTSQARAET</sequence>
<dbReference type="PANTHER" id="PTHR46743:SF2">
    <property type="entry name" value="TEICHOIC ACIDS EXPORT ATP-BINDING PROTEIN TAGH"/>
    <property type="match status" value="1"/>
</dbReference>
<dbReference type="InterPro" id="IPR027417">
    <property type="entry name" value="P-loop_NTPase"/>
</dbReference>
<dbReference type="STRING" id="690879.TSACC_3437"/>
<keyword evidence="4" id="KW-0067">ATP-binding</keyword>
<evidence type="ECO:0000313" key="6">
    <source>
        <dbReference type="EMBL" id="GAT35372.1"/>
    </source>
</evidence>
<evidence type="ECO:0000256" key="3">
    <source>
        <dbReference type="ARBA" id="ARBA00022741"/>
    </source>
</evidence>
<dbReference type="PROSITE" id="PS50893">
    <property type="entry name" value="ABC_TRANSPORTER_2"/>
    <property type="match status" value="1"/>
</dbReference>
<evidence type="ECO:0000259" key="5">
    <source>
        <dbReference type="PROSITE" id="PS50893"/>
    </source>
</evidence>
<dbReference type="Gene3D" id="3.40.50.300">
    <property type="entry name" value="P-loop containing nucleotide triphosphate hydrolases"/>
    <property type="match status" value="1"/>
</dbReference>
<dbReference type="SMART" id="SM00382">
    <property type="entry name" value="AAA"/>
    <property type="match status" value="1"/>
</dbReference>
<dbReference type="SUPFAM" id="SSF52540">
    <property type="entry name" value="P-loop containing nucleoside triphosphate hydrolases"/>
    <property type="match status" value="1"/>
</dbReference>
<dbReference type="GO" id="GO:0016887">
    <property type="term" value="F:ATP hydrolysis activity"/>
    <property type="evidence" value="ECO:0007669"/>
    <property type="project" value="InterPro"/>
</dbReference>
<reference evidence="7" key="1">
    <citation type="journal article" date="2017" name="Genome Announc.">
        <title>Draft Genome Sequence of Terrimicrobium sacchariphilum NM-5T, a Facultative Anaerobic Soil Bacterium of the Class Spartobacteria.</title>
        <authorList>
            <person name="Qiu Y.L."/>
            <person name="Tourlousse D.M."/>
            <person name="Matsuura N."/>
            <person name="Ohashi A."/>
            <person name="Sekiguchi Y."/>
        </authorList>
    </citation>
    <scope>NUCLEOTIDE SEQUENCE [LARGE SCALE GENOMIC DNA]</scope>
    <source>
        <strain evidence="7">NM-5</strain>
    </source>
</reference>
<dbReference type="OrthoDB" id="9778870at2"/>
<feature type="domain" description="ABC transporter" evidence="5">
    <location>
        <begin position="40"/>
        <end position="265"/>
    </location>
</feature>
<dbReference type="Proteomes" id="UP000076023">
    <property type="component" value="Unassembled WGS sequence"/>
</dbReference>
<dbReference type="RefSeq" id="WP_075081188.1">
    <property type="nucleotide sequence ID" value="NZ_BDCO01000003.1"/>
</dbReference>
<dbReference type="Gene3D" id="2.70.50.60">
    <property type="entry name" value="abc- transporter (atp binding component) like domain"/>
    <property type="match status" value="1"/>
</dbReference>
<comment type="similarity">
    <text evidence="1">Belongs to the ABC transporter superfamily.</text>
</comment>
<evidence type="ECO:0000313" key="7">
    <source>
        <dbReference type="Proteomes" id="UP000076023"/>
    </source>
</evidence>
<dbReference type="AlphaFoldDB" id="A0A146GE00"/>
<evidence type="ECO:0000256" key="2">
    <source>
        <dbReference type="ARBA" id="ARBA00022448"/>
    </source>
</evidence>
<comment type="caution">
    <text evidence="6">The sequence shown here is derived from an EMBL/GenBank/DDBJ whole genome shotgun (WGS) entry which is preliminary data.</text>
</comment>
<dbReference type="InterPro" id="IPR003593">
    <property type="entry name" value="AAA+_ATPase"/>
</dbReference>
<name>A0A146GE00_TERSA</name>
<organism evidence="6 7">
    <name type="scientific">Terrimicrobium sacchariphilum</name>
    <dbReference type="NCBI Taxonomy" id="690879"/>
    <lineage>
        <taxon>Bacteria</taxon>
        <taxon>Pseudomonadati</taxon>
        <taxon>Verrucomicrobiota</taxon>
        <taxon>Terrimicrobiia</taxon>
        <taxon>Terrimicrobiales</taxon>
        <taxon>Terrimicrobiaceae</taxon>
        <taxon>Terrimicrobium</taxon>
    </lineage>
</organism>
<dbReference type="PANTHER" id="PTHR46743">
    <property type="entry name" value="TEICHOIC ACIDS EXPORT ATP-BINDING PROTEIN TAGH"/>
    <property type="match status" value="1"/>
</dbReference>
<dbReference type="GO" id="GO:0140359">
    <property type="term" value="F:ABC-type transporter activity"/>
    <property type="evidence" value="ECO:0007669"/>
    <property type="project" value="InterPro"/>
</dbReference>
<evidence type="ECO:0000256" key="1">
    <source>
        <dbReference type="ARBA" id="ARBA00005417"/>
    </source>
</evidence>
<dbReference type="EMBL" id="BDCO01000003">
    <property type="protein sequence ID" value="GAT35372.1"/>
    <property type="molecule type" value="Genomic_DNA"/>
</dbReference>
<dbReference type="InterPro" id="IPR050683">
    <property type="entry name" value="Bact_Polysacc_Export_ATP-bd"/>
</dbReference>
<dbReference type="GO" id="GO:0016020">
    <property type="term" value="C:membrane"/>
    <property type="evidence" value="ECO:0007669"/>
    <property type="project" value="InterPro"/>
</dbReference>
<keyword evidence="3" id="KW-0547">Nucleotide-binding</keyword>
<keyword evidence="7" id="KW-1185">Reference proteome</keyword>
<gene>
    <name evidence="6" type="ORF">TSACC_3437</name>
</gene>
<dbReference type="GO" id="GO:0005524">
    <property type="term" value="F:ATP binding"/>
    <property type="evidence" value="ECO:0007669"/>
    <property type="project" value="UniProtKB-KW"/>
</dbReference>
<proteinExistence type="inferred from homology"/>
<dbReference type="InterPro" id="IPR015860">
    <property type="entry name" value="ABC_transpr_TagH-like"/>
</dbReference>
<accession>A0A146GE00</accession>
<dbReference type="Pfam" id="PF00005">
    <property type="entry name" value="ABC_tran"/>
    <property type="match status" value="1"/>
</dbReference>
<evidence type="ECO:0000256" key="4">
    <source>
        <dbReference type="ARBA" id="ARBA00022840"/>
    </source>
</evidence>
<dbReference type="InterPro" id="IPR003439">
    <property type="entry name" value="ABC_transporter-like_ATP-bd"/>
</dbReference>
<protein>
    <submittedName>
        <fullName evidence="6">ABC-type polysaccharide/polyol phosphate transport system</fullName>
    </submittedName>
</protein>
<keyword evidence="2" id="KW-0813">Transport</keyword>
<dbReference type="InParanoid" id="A0A146GE00"/>
<dbReference type="CDD" id="cd03220">
    <property type="entry name" value="ABC_KpsT_Wzt"/>
    <property type="match status" value="1"/>
</dbReference>